<evidence type="ECO:0000256" key="7">
    <source>
        <dbReference type="ARBA" id="ARBA00022679"/>
    </source>
</evidence>
<dbReference type="NCBIfam" id="NF002086">
    <property type="entry name" value="PRK00915.1-3"/>
    <property type="match status" value="1"/>
</dbReference>
<dbReference type="FunFam" id="3.20.20.70:FF:000010">
    <property type="entry name" value="2-isopropylmalate synthase"/>
    <property type="match status" value="1"/>
</dbReference>
<dbReference type="InterPro" id="IPR013709">
    <property type="entry name" value="2-isopropylmalate_synth_dimer"/>
</dbReference>
<evidence type="ECO:0000256" key="9">
    <source>
        <dbReference type="ARBA" id="ARBA00023211"/>
    </source>
</evidence>
<dbReference type="Pfam" id="PF08502">
    <property type="entry name" value="LeuA_dimer"/>
    <property type="match status" value="1"/>
</dbReference>
<comment type="cofactor">
    <cofactor evidence="11">
        <name>Mn(2+)</name>
        <dbReference type="ChEBI" id="CHEBI:29035"/>
    </cofactor>
</comment>
<keyword evidence="11" id="KW-0963">Cytoplasm</keyword>
<evidence type="ECO:0000313" key="13">
    <source>
        <dbReference type="EMBL" id="SHK38037.1"/>
    </source>
</evidence>
<dbReference type="RefSeq" id="WP_072714872.1">
    <property type="nucleotide sequence ID" value="NZ_FRAU01000002.1"/>
</dbReference>
<dbReference type="Proteomes" id="UP000185812">
    <property type="component" value="Unassembled WGS sequence"/>
</dbReference>
<dbReference type="GO" id="GO:0003985">
    <property type="term" value="F:acetyl-CoA C-acetyltransferase activity"/>
    <property type="evidence" value="ECO:0007669"/>
    <property type="project" value="UniProtKB-UniRule"/>
</dbReference>
<dbReference type="GO" id="GO:0009098">
    <property type="term" value="P:L-leucine biosynthetic process"/>
    <property type="evidence" value="ECO:0007669"/>
    <property type="project" value="UniProtKB-UniRule"/>
</dbReference>
<dbReference type="InterPro" id="IPR013785">
    <property type="entry name" value="Aldolase_TIM"/>
</dbReference>
<dbReference type="EMBL" id="FRAU01000002">
    <property type="protein sequence ID" value="SHK38037.1"/>
    <property type="molecule type" value="Genomic_DNA"/>
</dbReference>
<dbReference type="PANTHER" id="PTHR10277:SF9">
    <property type="entry name" value="2-ISOPROPYLMALATE SYNTHASE 1, CHLOROPLASTIC-RELATED"/>
    <property type="match status" value="1"/>
</dbReference>
<dbReference type="Gene3D" id="3.30.160.270">
    <property type="match status" value="1"/>
</dbReference>
<dbReference type="GO" id="GO:0003852">
    <property type="term" value="F:2-isopropylmalate synthase activity"/>
    <property type="evidence" value="ECO:0007669"/>
    <property type="project" value="UniProtKB-UniRule"/>
</dbReference>
<evidence type="ECO:0000256" key="10">
    <source>
        <dbReference type="ARBA" id="ARBA00023304"/>
    </source>
</evidence>
<dbReference type="PANTHER" id="PTHR10277">
    <property type="entry name" value="HOMOCITRATE SYNTHASE-RELATED"/>
    <property type="match status" value="1"/>
</dbReference>
<dbReference type="PROSITE" id="PS00816">
    <property type="entry name" value="AIPM_HOMOCIT_SYNTH_2"/>
    <property type="match status" value="1"/>
</dbReference>
<dbReference type="EC" id="2.3.3.13" evidence="3 11"/>
<evidence type="ECO:0000256" key="1">
    <source>
        <dbReference type="ARBA" id="ARBA00004689"/>
    </source>
</evidence>
<evidence type="ECO:0000256" key="3">
    <source>
        <dbReference type="ARBA" id="ARBA00012973"/>
    </source>
</evidence>
<dbReference type="CDD" id="cd07940">
    <property type="entry name" value="DRE_TIM_IPMS"/>
    <property type="match status" value="1"/>
</dbReference>
<dbReference type="Gene3D" id="1.10.238.260">
    <property type="match status" value="1"/>
</dbReference>
<proteinExistence type="inferred from homology"/>
<organism evidence="13 14">
    <name type="scientific">Rhodothermus profundi</name>
    <dbReference type="NCBI Taxonomy" id="633813"/>
    <lineage>
        <taxon>Bacteria</taxon>
        <taxon>Pseudomonadati</taxon>
        <taxon>Rhodothermota</taxon>
        <taxon>Rhodothermia</taxon>
        <taxon>Rhodothermales</taxon>
        <taxon>Rhodothermaceae</taxon>
        <taxon>Rhodothermus</taxon>
    </lineage>
</organism>
<evidence type="ECO:0000256" key="2">
    <source>
        <dbReference type="ARBA" id="ARBA00009396"/>
    </source>
</evidence>
<dbReference type="PROSITE" id="PS50991">
    <property type="entry name" value="PYR_CT"/>
    <property type="match status" value="1"/>
</dbReference>
<dbReference type="InterPro" id="IPR054691">
    <property type="entry name" value="LeuA/HCS_post-cat"/>
</dbReference>
<dbReference type="InterPro" id="IPR005671">
    <property type="entry name" value="LeuA_bact_synth"/>
</dbReference>
<dbReference type="OrthoDB" id="9804858at2"/>
<comment type="subunit">
    <text evidence="11">Homodimer.</text>
</comment>
<accession>A0A1M6S0D3</accession>
<feature type="region of interest" description="Regulatory domain" evidence="11">
    <location>
        <begin position="402"/>
        <end position="537"/>
    </location>
</feature>
<evidence type="ECO:0000259" key="12">
    <source>
        <dbReference type="PROSITE" id="PS50991"/>
    </source>
</evidence>
<dbReference type="InterPro" id="IPR036230">
    <property type="entry name" value="LeuA_allosteric_dom_sf"/>
</dbReference>
<dbReference type="FunFam" id="1.10.238.260:FF:000001">
    <property type="entry name" value="2-isopropylmalate synthase"/>
    <property type="match status" value="1"/>
</dbReference>
<evidence type="ECO:0000256" key="8">
    <source>
        <dbReference type="ARBA" id="ARBA00022723"/>
    </source>
</evidence>
<keyword evidence="10 11" id="KW-0100">Branched-chain amino acid biosynthesis</keyword>
<dbReference type="PROSITE" id="PS00815">
    <property type="entry name" value="AIPM_HOMOCIT_SYNTH_1"/>
    <property type="match status" value="1"/>
</dbReference>
<keyword evidence="8 11" id="KW-0479">Metal-binding</keyword>
<evidence type="ECO:0000256" key="11">
    <source>
        <dbReference type="HAMAP-Rule" id="MF_01025"/>
    </source>
</evidence>
<dbReference type="UniPathway" id="UPA00048">
    <property type="reaction ID" value="UER00070"/>
</dbReference>
<dbReference type="InterPro" id="IPR002034">
    <property type="entry name" value="AIPM/Hcit_synth_CS"/>
</dbReference>
<evidence type="ECO:0000256" key="6">
    <source>
        <dbReference type="ARBA" id="ARBA00022605"/>
    </source>
</evidence>
<keyword evidence="14" id="KW-1185">Reference proteome</keyword>
<keyword evidence="9 11" id="KW-0464">Manganese</keyword>
<dbReference type="InterPro" id="IPR050073">
    <property type="entry name" value="2-IPM_HCS-like"/>
</dbReference>
<keyword evidence="7 11" id="KW-0808">Transferase</keyword>
<feature type="binding site" evidence="11">
    <location>
        <position position="14"/>
    </location>
    <ligand>
        <name>Mn(2+)</name>
        <dbReference type="ChEBI" id="CHEBI:29035"/>
    </ligand>
</feature>
<reference evidence="14" key="1">
    <citation type="submission" date="2016-11" db="EMBL/GenBank/DDBJ databases">
        <authorList>
            <person name="Varghese N."/>
            <person name="Submissions S."/>
        </authorList>
    </citation>
    <scope>NUCLEOTIDE SEQUENCE [LARGE SCALE GENOMIC DNA]</scope>
    <source>
        <strain evidence="14">DSM 22212</strain>
    </source>
</reference>
<dbReference type="GO" id="GO:0030145">
    <property type="term" value="F:manganese ion binding"/>
    <property type="evidence" value="ECO:0007669"/>
    <property type="project" value="UniProtKB-UniRule"/>
</dbReference>
<dbReference type="SUPFAM" id="SSF51569">
    <property type="entry name" value="Aldolase"/>
    <property type="match status" value="1"/>
</dbReference>
<dbReference type="NCBIfam" id="TIGR00973">
    <property type="entry name" value="leuA_bact"/>
    <property type="match status" value="1"/>
</dbReference>
<feature type="binding site" evidence="11">
    <location>
        <position position="247"/>
    </location>
    <ligand>
        <name>Mn(2+)</name>
        <dbReference type="ChEBI" id="CHEBI:29035"/>
    </ligand>
</feature>
<comment type="function">
    <text evidence="11">Catalyzes the condensation of the acetyl group of acetyl-CoA with 3-methyl-2-oxobutanoate (2-ketoisovalerate) to form 3-carboxy-3-hydroxy-4-methylpentanoate (2-isopropylmalate).</text>
</comment>
<dbReference type="AlphaFoldDB" id="A0A1M6S0D3"/>
<keyword evidence="6 11" id="KW-0028">Amino-acid biosynthesis</keyword>
<sequence length="537" mass="59116">MNDRVIIFDTTLRDGEQAPGASMSLDEKLRIARQLARLNVDVIEAGFPISSPAQFEAVQRIAAEVEGPIICALARAREEDIRTAAEALKPGKRTRIHTFIATSDIHIDAKFGDVRYGRTLAEKRQTILRLTDEAVRLARTFTDDVEFSAEDAGRTDIGYLAEVVQVAIEAGATTINLPDTTGYCVPDEYAAMFRAVIERVQPPPYVVFSAHCHDDLGLAVANSLAAVQAGVRQIECTINGIGERAGNAALEEVVMALKVRGQRFGHLAVHIVTPYLMETSRMVALATGFPVPPNKAIVGRNAFSHEAGIHQHGVLRRRDTYEIMRAEEVGQQPEQIRLGRHSGRHGLFSRLARLGIEVPEERKEEIYQRFLALADLKKEVYDEDLRRLVEAKPTADPENPYQLMEMHVATGTHRAPEAEVQIFNRTTNTLRIERATGDGPVNAIYKAIDRAVGAAHELVSYELRSVTEGADAVGEVSVVIDYNGSRFKGTARHTDVLRASADAYLEAINQLEQFRADRESVSFVRAGIMQSFGGAAA</sequence>
<dbReference type="STRING" id="633813.SAMN04488087_1023"/>
<dbReference type="SUPFAM" id="SSF110921">
    <property type="entry name" value="2-isopropylmalate synthase LeuA, allosteric (dimerisation) domain"/>
    <property type="match status" value="1"/>
</dbReference>
<evidence type="ECO:0000256" key="5">
    <source>
        <dbReference type="ARBA" id="ARBA00022430"/>
    </source>
</evidence>
<dbReference type="SMART" id="SM00917">
    <property type="entry name" value="LeuA_dimer"/>
    <property type="match status" value="1"/>
</dbReference>
<keyword evidence="5 11" id="KW-0432">Leucine biosynthesis</keyword>
<name>A0A1M6S0D3_9BACT</name>
<comment type="pathway">
    <text evidence="1 11">Amino-acid biosynthesis; L-leucine biosynthesis; L-leucine from 3-methyl-2-oxobutanoate: step 1/4.</text>
</comment>
<evidence type="ECO:0000256" key="4">
    <source>
        <dbReference type="ARBA" id="ARBA00018198"/>
    </source>
</evidence>
<dbReference type="Pfam" id="PF22617">
    <property type="entry name" value="HCS_D2"/>
    <property type="match status" value="1"/>
</dbReference>
<dbReference type="Gene3D" id="3.20.20.70">
    <property type="entry name" value="Aldolase class I"/>
    <property type="match status" value="1"/>
</dbReference>
<dbReference type="Pfam" id="PF00682">
    <property type="entry name" value="HMGL-like"/>
    <property type="match status" value="1"/>
</dbReference>
<dbReference type="GO" id="GO:0005737">
    <property type="term" value="C:cytoplasm"/>
    <property type="evidence" value="ECO:0007669"/>
    <property type="project" value="UniProtKB-UniRule"/>
</dbReference>
<dbReference type="HAMAP" id="MF_01025">
    <property type="entry name" value="LeuA_type1"/>
    <property type="match status" value="1"/>
</dbReference>
<evidence type="ECO:0000313" key="14">
    <source>
        <dbReference type="Proteomes" id="UP000185812"/>
    </source>
</evidence>
<comment type="catalytic activity">
    <reaction evidence="11">
        <text>3-methyl-2-oxobutanoate + acetyl-CoA + H2O = (2S)-2-isopropylmalate + CoA + H(+)</text>
        <dbReference type="Rhea" id="RHEA:21524"/>
        <dbReference type="ChEBI" id="CHEBI:1178"/>
        <dbReference type="ChEBI" id="CHEBI:11851"/>
        <dbReference type="ChEBI" id="CHEBI:15377"/>
        <dbReference type="ChEBI" id="CHEBI:15378"/>
        <dbReference type="ChEBI" id="CHEBI:57287"/>
        <dbReference type="ChEBI" id="CHEBI:57288"/>
        <dbReference type="EC" id="2.3.3.13"/>
    </reaction>
</comment>
<comment type="similarity">
    <text evidence="2 11">Belongs to the alpha-IPM synthase/homocitrate synthase family. LeuA type 1 subfamily.</text>
</comment>
<dbReference type="InterPro" id="IPR000891">
    <property type="entry name" value="PYR_CT"/>
</dbReference>
<feature type="binding site" evidence="11">
    <location>
        <position position="213"/>
    </location>
    <ligand>
        <name>Mn(2+)</name>
        <dbReference type="ChEBI" id="CHEBI:29035"/>
    </ligand>
</feature>
<protein>
    <recommendedName>
        <fullName evidence="4 11">2-isopropylmalate synthase</fullName>
        <ecNumber evidence="3 11">2.3.3.13</ecNumber>
    </recommendedName>
    <alternativeName>
        <fullName evidence="11">Alpha-IPM synthase</fullName>
    </alternativeName>
    <alternativeName>
        <fullName evidence="11">Alpha-isopropylmalate synthase</fullName>
    </alternativeName>
</protein>
<gene>
    <name evidence="11" type="primary">leuA</name>
    <name evidence="13" type="ORF">SAMN04488087_1023</name>
</gene>
<feature type="binding site" evidence="11">
    <location>
        <position position="211"/>
    </location>
    <ligand>
        <name>Mn(2+)</name>
        <dbReference type="ChEBI" id="CHEBI:29035"/>
    </ligand>
</feature>
<feature type="domain" description="Pyruvate carboxyltransferase" evidence="12">
    <location>
        <begin position="5"/>
        <end position="272"/>
    </location>
</feature>